<protein>
    <submittedName>
        <fullName evidence="2">Uncharacterized protein</fullName>
    </submittedName>
</protein>
<sequence>MEVDATLRQTRVWKLLSSTTSLCNTSPIIQHLNRERSVTARREYAVLTGLEHSKRSEWKLTLLLETRVWKLGVMLSADELVKQN</sequence>
<evidence type="ECO:0000313" key="2">
    <source>
        <dbReference type="WBParaSite" id="PgR031_g054_t01"/>
    </source>
</evidence>
<evidence type="ECO:0000313" key="1">
    <source>
        <dbReference type="Proteomes" id="UP000887569"/>
    </source>
</evidence>
<proteinExistence type="predicted"/>
<name>A0A915BAY7_PARUN</name>
<reference evidence="2" key="1">
    <citation type="submission" date="2022-11" db="UniProtKB">
        <authorList>
            <consortium name="WormBaseParasite"/>
        </authorList>
    </citation>
    <scope>IDENTIFICATION</scope>
</reference>
<keyword evidence="1" id="KW-1185">Reference proteome</keyword>
<dbReference type="Proteomes" id="UP000887569">
    <property type="component" value="Unplaced"/>
</dbReference>
<organism evidence="1 2">
    <name type="scientific">Parascaris univalens</name>
    <name type="common">Nematode worm</name>
    <dbReference type="NCBI Taxonomy" id="6257"/>
    <lineage>
        <taxon>Eukaryota</taxon>
        <taxon>Metazoa</taxon>
        <taxon>Ecdysozoa</taxon>
        <taxon>Nematoda</taxon>
        <taxon>Chromadorea</taxon>
        <taxon>Rhabditida</taxon>
        <taxon>Spirurina</taxon>
        <taxon>Ascaridomorpha</taxon>
        <taxon>Ascaridoidea</taxon>
        <taxon>Ascarididae</taxon>
        <taxon>Parascaris</taxon>
    </lineage>
</organism>
<dbReference type="WBParaSite" id="PgR031_g054_t01">
    <property type="protein sequence ID" value="PgR031_g054_t01"/>
    <property type="gene ID" value="PgR031_g054"/>
</dbReference>
<accession>A0A915BAY7</accession>
<dbReference type="AlphaFoldDB" id="A0A915BAY7"/>